<dbReference type="EMBL" id="JALJOR010000006">
    <property type="protein sequence ID" value="KAK9815437.1"/>
    <property type="molecule type" value="Genomic_DNA"/>
</dbReference>
<gene>
    <name evidence="2" type="ORF">WJX72_003655</name>
</gene>
<feature type="domain" description="NAD(P)-binding" evidence="1">
    <location>
        <begin position="71"/>
        <end position="238"/>
    </location>
</feature>
<dbReference type="PANTHER" id="PTHR47869">
    <property type="entry name" value="OS03G0410700 PROTEIN"/>
    <property type="match status" value="1"/>
</dbReference>
<dbReference type="PANTHER" id="PTHR47869:SF2">
    <property type="entry name" value="OS03G0410700 PROTEIN"/>
    <property type="match status" value="1"/>
</dbReference>
<protein>
    <recommendedName>
        <fullName evidence="1">NAD(P)-binding domain-containing protein</fullName>
    </recommendedName>
</protein>
<keyword evidence="3" id="KW-1185">Reference proteome</keyword>
<evidence type="ECO:0000313" key="2">
    <source>
        <dbReference type="EMBL" id="KAK9815437.1"/>
    </source>
</evidence>
<name>A0AAW1Q3Q9_9CHLO</name>
<proteinExistence type="predicted"/>
<dbReference type="InterPro" id="IPR016040">
    <property type="entry name" value="NAD(P)-bd_dom"/>
</dbReference>
<evidence type="ECO:0000259" key="1">
    <source>
        <dbReference type="Pfam" id="PF13460"/>
    </source>
</evidence>
<organism evidence="2 3">
    <name type="scientific">[Myrmecia] bisecta</name>
    <dbReference type="NCBI Taxonomy" id="41462"/>
    <lineage>
        <taxon>Eukaryota</taxon>
        <taxon>Viridiplantae</taxon>
        <taxon>Chlorophyta</taxon>
        <taxon>core chlorophytes</taxon>
        <taxon>Trebouxiophyceae</taxon>
        <taxon>Trebouxiales</taxon>
        <taxon>Trebouxiaceae</taxon>
        <taxon>Myrmecia</taxon>
    </lineage>
</organism>
<dbReference type="Gene3D" id="3.40.50.720">
    <property type="entry name" value="NAD(P)-binding Rossmann-like Domain"/>
    <property type="match status" value="1"/>
</dbReference>
<dbReference type="Proteomes" id="UP001489004">
    <property type="component" value="Unassembled WGS sequence"/>
</dbReference>
<dbReference type="Pfam" id="PF13460">
    <property type="entry name" value="NAD_binding_10"/>
    <property type="match status" value="1"/>
</dbReference>
<reference evidence="2 3" key="1">
    <citation type="journal article" date="2024" name="Nat. Commun.">
        <title>Phylogenomics reveals the evolutionary origins of lichenization in chlorophyte algae.</title>
        <authorList>
            <person name="Puginier C."/>
            <person name="Libourel C."/>
            <person name="Otte J."/>
            <person name="Skaloud P."/>
            <person name="Haon M."/>
            <person name="Grisel S."/>
            <person name="Petersen M."/>
            <person name="Berrin J.G."/>
            <person name="Delaux P.M."/>
            <person name="Dal Grande F."/>
            <person name="Keller J."/>
        </authorList>
    </citation>
    <scope>NUCLEOTIDE SEQUENCE [LARGE SCALE GENOMIC DNA]</scope>
    <source>
        <strain evidence="2 3">SAG 2043</strain>
    </source>
</reference>
<comment type="caution">
    <text evidence="2">The sequence shown here is derived from an EMBL/GenBank/DDBJ whole genome shotgun (WGS) entry which is preliminary data.</text>
</comment>
<evidence type="ECO:0000313" key="3">
    <source>
        <dbReference type="Proteomes" id="UP001489004"/>
    </source>
</evidence>
<dbReference type="InterPro" id="IPR036291">
    <property type="entry name" value="NAD(P)-bd_dom_sf"/>
</dbReference>
<sequence length="269" mass="28372">MASTRCRGFGDDLLDFITAGPKLRKWYGEGERMPTDGMDMEDLDSAGVAEAEAEEEGPRDAILVTDAESLMGEQIVLQLILARAKVRVLVRDAAAIKTAYGPYVTAISGTTDDPAAVAEALRGVRAAICPGKVGALVAAATRRKLGHLVLLSSTGALQPAGFSIGNFINAEQAVLRDPQREQAVQQSGVPYTIVRAGRIRNTPGGNVQLQFTQDDATVQGDISREDLAKVVTGALQKPPRSGLAFQVVGAGPGRPPSDWSDVFAGFQEA</sequence>
<dbReference type="SUPFAM" id="SSF51735">
    <property type="entry name" value="NAD(P)-binding Rossmann-fold domains"/>
    <property type="match status" value="1"/>
</dbReference>
<accession>A0AAW1Q3Q9</accession>
<dbReference type="AlphaFoldDB" id="A0AAW1Q3Q9"/>